<name>A0ABY9UPX5_9ACTN</name>
<dbReference type="InterPro" id="IPR053161">
    <property type="entry name" value="Ulvan_degrading_GH"/>
</dbReference>
<dbReference type="GO" id="GO:0003677">
    <property type="term" value="F:DNA binding"/>
    <property type="evidence" value="ECO:0007669"/>
    <property type="project" value="UniProtKB-KW"/>
</dbReference>
<organism evidence="1 2">
    <name type="scientific">Streptomyces luomodiensis</name>
    <dbReference type="NCBI Taxonomy" id="3026192"/>
    <lineage>
        <taxon>Bacteria</taxon>
        <taxon>Bacillati</taxon>
        <taxon>Actinomycetota</taxon>
        <taxon>Actinomycetes</taxon>
        <taxon>Kitasatosporales</taxon>
        <taxon>Streptomycetaceae</taxon>
        <taxon>Streptomyces</taxon>
    </lineage>
</organism>
<evidence type="ECO:0000313" key="1">
    <source>
        <dbReference type="EMBL" id="WNE94301.1"/>
    </source>
</evidence>
<dbReference type="Gene3D" id="2.60.120.260">
    <property type="entry name" value="Galactose-binding domain-like"/>
    <property type="match status" value="1"/>
</dbReference>
<sequence length="1140" mass="121461">MPETGAAEPERPIRPTRRHFVLASGAVAAALGTGLPGATPAHAEPVAGAGFPAARFTDPRRDSRPTVYWYWNGPVTHELIDRQLAELRAKGMYEVVLFPYDNAEMSPVFFSEDWFDVVGHVLAVAERTGMRVWVFNDNHFPSGRAAGLIVNGGTVGTRHYPARPELRLKALWRSTTVVEGPATVDLRETTGVGVESGRLVADAAVLDGAAVLRGGARWGDCTVTGSVKAETAAAGLLLRASATGDDGYLVAFDQTGVVTVSRLDGGERSELARSTRTDGFNRTKFHTLRVTVSGATLTVGLDGKDKGTVTDDAHPAGSVGVYATGTQRALWEDLTITAADGTVLYREDFTDPAAPGEFATRRSPTAATPVAAAARPAGADDAARLVELTERLRTTHRWEVPSGRWQIDVFGGTVLADDSQGYSRAYVDLLDEEPIELMLDMVPGEYHRRFGRHFGTVVPGFWDDEPFFASAEPHFKRAPWSPTLEAALRAVGAEPGRAYAALFDDGLGQTGQVLRGRFWQAVSDRFALSFRKQARWYAERRVALITNPLYDETAPAKRIASTGDLHKINQWAQIPGGDMITGEYVAGEPTMIPRNPASAAHQAGRERVLMEAFGNMGWQVAPAFAHALLGAAAARGVNLTVLHALWTDETRVFFPPPFGPRAPWWWAMRPLADWTGRVMECARGTSGARTALIQPQRAAEQWRGTDRGTALDTAFAAAARALESAQTDFDLVHEGALSGDRALRDHARTDGGTLAVGHARYEVAVLPNTPVLDAATARALADFARGGGTVLAVGDLPGQEANGDDAALRRALRALFPDRAPGSRRIGRGRAERVADAAGLGEAARSAGVAAVVLDPPAASVLALRTTSGRDTAFLLNNESAETVTTEAVFPAGGVPELREPTTGTVTAAPVYGAADSGAPGAEATRLPLRLRPYETLAVVFRADARAGAHLTWADLPVTAVTAEDGRLRVAAVADAPGRYAFTGTDGHHGYRGEVRVTDPLRAIPLDGDWTLTLERDGAEPVVRPLGSWADLAPGFSGSATYTKDITLTPADLDGRRLHLDLGEVREVAGVTVGGTALEPALWAPYVVDVTDALRPGVNTVAVRVANTLANERGKPLPSGLLGPVDLRPLRPVTVRLTRT</sequence>
<dbReference type="PROSITE" id="PS51318">
    <property type="entry name" value="TAT"/>
    <property type="match status" value="1"/>
</dbReference>
<dbReference type="SUPFAM" id="SSF49785">
    <property type="entry name" value="Galactose-binding domain-like"/>
    <property type="match status" value="1"/>
</dbReference>
<dbReference type="InterPro" id="IPR008979">
    <property type="entry name" value="Galactose-bd-like_sf"/>
</dbReference>
<dbReference type="Gene3D" id="3.40.50.880">
    <property type="match status" value="1"/>
</dbReference>
<reference evidence="1 2" key="1">
    <citation type="submission" date="2023-02" db="EMBL/GenBank/DDBJ databases">
        <title>Streptomyces sp. SCA4-21 with antifungal activity against Fusarium oxysporum f. sp. cubense, Streptomyces sp. SCA2-17 with antifungal activity against Fusarium oxysporum f. sp. cubense.</title>
        <authorList>
            <person name="Qi D."/>
        </authorList>
    </citation>
    <scope>NUCLEOTIDE SEQUENCE [LARGE SCALE GENOMIC DNA]</scope>
    <source>
        <strain evidence="1 2">SCA4-21</strain>
    </source>
</reference>
<dbReference type="PANTHER" id="PTHR36848">
    <property type="entry name" value="DNA-BINDING PROTEIN (PUTATIVE SECRETED PROTEIN)-RELATED"/>
    <property type="match status" value="1"/>
</dbReference>
<dbReference type="PANTHER" id="PTHR36848:SF2">
    <property type="entry name" value="SECRETED PROTEIN"/>
    <property type="match status" value="1"/>
</dbReference>
<protein>
    <submittedName>
        <fullName evidence="1">DNA-binding protein</fullName>
    </submittedName>
</protein>
<dbReference type="Gene3D" id="2.60.120.560">
    <property type="entry name" value="Exo-inulinase, domain 1"/>
    <property type="match status" value="1"/>
</dbReference>
<dbReference type="InterPro" id="IPR006311">
    <property type="entry name" value="TAT_signal"/>
</dbReference>
<accession>A0ABY9UPX5</accession>
<dbReference type="RefSeq" id="WP_311033780.1">
    <property type="nucleotide sequence ID" value="NZ_CP117522.1"/>
</dbReference>
<dbReference type="EMBL" id="CP117522">
    <property type="protein sequence ID" value="WNE94301.1"/>
    <property type="molecule type" value="Genomic_DNA"/>
</dbReference>
<dbReference type="NCBIfam" id="NF045579">
    <property type="entry name" value="rhamnoside_JR"/>
    <property type="match status" value="1"/>
</dbReference>
<keyword evidence="1" id="KW-0238">DNA-binding</keyword>
<proteinExistence type="predicted"/>
<keyword evidence="2" id="KW-1185">Reference proteome</keyword>
<dbReference type="Pfam" id="PF17132">
    <property type="entry name" value="Glyco_hydro_106"/>
    <property type="match status" value="1"/>
</dbReference>
<evidence type="ECO:0000313" key="2">
    <source>
        <dbReference type="Proteomes" id="UP001305606"/>
    </source>
</evidence>
<dbReference type="InterPro" id="IPR029062">
    <property type="entry name" value="Class_I_gatase-like"/>
</dbReference>
<gene>
    <name evidence="1" type="ORF">PS467_02655</name>
</gene>
<dbReference type="Proteomes" id="UP001305606">
    <property type="component" value="Chromosome"/>
</dbReference>